<reference evidence="4 5" key="1">
    <citation type="submission" date="2014-02" db="EMBL/GenBank/DDBJ databases">
        <title>Single nucleus genome sequencing reveals high similarity among nuclei of an endomycorrhizal fungus.</title>
        <authorList>
            <person name="Lin K."/>
            <person name="Geurts R."/>
            <person name="Zhang Z."/>
            <person name="Limpens E."/>
            <person name="Saunders D.G."/>
            <person name="Mu D."/>
            <person name="Pang E."/>
            <person name="Cao H."/>
            <person name="Cha H."/>
            <person name="Lin T."/>
            <person name="Zhou Q."/>
            <person name="Shang Y."/>
            <person name="Li Y."/>
            <person name="Ivanov S."/>
            <person name="Sharma T."/>
            <person name="Velzen R.V."/>
            <person name="Ruijter N.D."/>
            <person name="Aanen D.K."/>
            <person name="Win J."/>
            <person name="Kamoun S."/>
            <person name="Bisseling T."/>
            <person name="Huang S."/>
        </authorList>
    </citation>
    <scope>NUCLEOTIDE SEQUENCE [LARGE SCALE GENOMIC DNA]</scope>
    <source>
        <strain evidence="5">DAOM197198w</strain>
    </source>
</reference>
<dbReference type="STRING" id="1432141.A0A015JGU0"/>
<dbReference type="EMBL" id="JEMT01019085">
    <property type="protein sequence ID" value="EXX66330.1"/>
    <property type="molecule type" value="Genomic_DNA"/>
</dbReference>
<name>A0A015JGU0_RHIIW</name>
<comment type="caution">
    <text evidence="4">The sequence shown here is derived from an EMBL/GenBank/DDBJ whole genome shotgun (WGS) entry which is preliminary data.</text>
</comment>
<dbReference type="AlphaFoldDB" id="A0A015JGU0"/>
<gene>
    <name evidence="4" type="ORF">RirG_124860</name>
</gene>
<dbReference type="Pfam" id="PF02221">
    <property type="entry name" value="E1_DerP2_DerF2"/>
    <property type="match status" value="1"/>
</dbReference>
<protein>
    <recommendedName>
        <fullName evidence="1">Phosphatidylglycerol/phosphatidylinositol transfer protein</fullName>
    </recommendedName>
</protein>
<keyword evidence="5" id="KW-1185">Reference proteome</keyword>
<proteinExistence type="predicted"/>
<evidence type="ECO:0000256" key="1">
    <source>
        <dbReference type="ARBA" id="ARBA00016056"/>
    </source>
</evidence>
<evidence type="ECO:0000259" key="3">
    <source>
        <dbReference type="Pfam" id="PF02221"/>
    </source>
</evidence>
<dbReference type="Gene3D" id="2.60.40.770">
    <property type="match status" value="1"/>
</dbReference>
<evidence type="ECO:0000313" key="5">
    <source>
        <dbReference type="Proteomes" id="UP000022910"/>
    </source>
</evidence>
<dbReference type="HOGENOM" id="CLU_135976_1_0_1"/>
<evidence type="ECO:0000256" key="2">
    <source>
        <dbReference type="SAM" id="SignalP"/>
    </source>
</evidence>
<feature type="signal peptide" evidence="2">
    <location>
        <begin position="1"/>
        <end position="20"/>
    </location>
</feature>
<dbReference type="InterPro" id="IPR014756">
    <property type="entry name" value="Ig_E-set"/>
</dbReference>
<dbReference type="OrthoDB" id="2392981at2759"/>
<dbReference type="Proteomes" id="UP000022910">
    <property type="component" value="Unassembled WGS sequence"/>
</dbReference>
<organism evidence="4 5">
    <name type="scientific">Rhizophagus irregularis (strain DAOM 197198w)</name>
    <name type="common">Glomus intraradices</name>
    <dbReference type="NCBI Taxonomy" id="1432141"/>
    <lineage>
        <taxon>Eukaryota</taxon>
        <taxon>Fungi</taxon>
        <taxon>Fungi incertae sedis</taxon>
        <taxon>Mucoromycota</taxon>
        <taxon>Glomeromycotina</taxon>
        <taxon>Glomeromycetes</taxon>
        <taxon>Glomerales</taxon>
        <taxon>Glomeraceae</taxon>
        <taxon>Rhizophagus</taxon>
    </lineage>
</organism>
<dbReference type="SMR" id="A0A015JGU0"/>
<dbReference type="SUPFAM" id="SSF81296">
    <property type="entry name" value="E set domains"/>
    <property type="match status" value="1"/>
</dbReference>
<feature type="chain" id="PRO_5001474423" description="Phosphatidylglycerol/phosphatidylinositol transfer protein" evidence="2">
    <location>
        <begin position="21"/>
        <end position="148"/>
    </location>
</feature>
<evidence type="ECO:0000313" key="4">
    <source>
        <dbReference type="EMBL" id="EXX66330.1"/>
    </source>
</evidence>
<dbReference type="InterPro" id="IPR003172">
    <property type="entry name" value="ML_dom"/>
</dbReference>
<keyword evidence="2" id="KW-0732">Signal</keyword>
<sequence>MKQNLIFVVILLVTLSMVNAIPYYQLDKRATTFGPCPEGSLPILTVTLQPDPPVPGQNCTVTATGTIDSGINPGATLVAVALDGAHNVISSLASVDICSSGVTCPTTSLSVTTTFPVDASLPATYSISIVVIDENKAFVGCSYGAITG</sequence>
<feature type="domain" description="MD-2-related lipid-recognition" evidence="3">
    <location>
        <begin position="32"/>
        <end position="141"/>
    </location>
</feature>
<accession>A0A015JGU0</accession>